<evidence type="ECO:0000313" key="3">
    <source>
        <dbReference type="Proteomes" id="UP000466535"/>
    </source>
</evidence>
<sequence>MVTETVATPAPVVRFPIGLVGGVLATLGMDLLMGRLPEGATPPSVAAGVLTETHPDRAPGRLATVAHYLAGAGTGLLFVWLSLATEAVAGTASLLTAAATGVVLYVLMVGFFVLVPLPRAPGLSSDRRKTTARDWALSAAGYLLVLVPAVTLGNQLLG</sequence>
<keyword evidence="1" id="KW-0472">Membrane</keyword>
<reference evidence="2 3" key="1">
    <citation type="submission" date="2019-12" db="EMBL/GenBank/DDBJ databases">
        <title>Isolation and characterization of three novel carbon monoxide-oxidizing members of Halobacteria from salione crusts and soils.</title>
        <authorList>
            <person name="Myers M.R."/>
            <person name="King G.M."/>
        </authorList>
    </citation>
    <scope>NUCLEOTIDE SEQUENCE [LARGE SCALE GENOMIC DNA]</scope>
    <source>
        <strain evidence="2 3">WSH3</strain>
    </source>
</reference>
<dbReference type="RefSeq" id="WP_159764543.1">
    <property type="nucleotide sequence ID" value="NZ_WUUT01000005.1"/>
</dbReference>
<keyword evidence="3" id="KW-1185">Reference proteome</keyword>
<feature type="transmembrane region" description="Helical" evidence="1">
    <location>
        <begin position="65"/>
        <end position="83"/>
    </location>
</feature>
<evidence type="ECO:0000256" key="1">
    <source>
        <dbReference type="SAM" id="Phobius"/>
    </source>
</evidence>
<dbReference type="EMBL" id="WUUT01000005">
    <property type="protein sequence ID" value="MXR52401.1"/>
    <property type="molecule type" value="Genomic_DNA"/>
</dbReference>
<dbReference type="OrthoDB" id="271634at2157"/>
<proteinExistence type="predicted"/>
<dbReference type="AlphaFoldDB" id="A0A6B0TB07"/>
<gene>
    <name evidence="2" type="ORF">GRX03_12400</name>
</gene>
<feature type="transmembrane region" description="Helical" evidence="1">
    <location>
        <begin position="95"/>
        <end position="115"/>
    </location>
</feature>
<accession>A0A6B0TB07</accession>
<feature type="transmembrane region" description="Helical" evidence="1">
    <location>
        <begin position="12"/>
        <end position="32"/>
    </location>
</feature>
<keyword evidence="1" id="KW-0812">Transmembrane</keyword>
<protein>
    <recommendedName>
        <fullName evidence="4">DUF2938 domain-containing protein</fullName>
    </recommendedName>
</protein>
<evidence type="ECO:0008006" key="4">
    <source>
        <dbReference type="Google" id="ProtNLM"/>
    </source>
</evidence>
<feature type="transmembrane region" description="Helical" evidence="1">
    <location>
        <begin position="135"/>
        <end position="157"/>
    </location>
</feature>
<keyword evidence="1" id="KW-1133">Transmembrane helix</keyword>
<comment type="caution">
    <text evidence="2">The sequence shown here is derived from an EMBL/GenBank/DDBJ whole genome shotgun (WGS) entry which is preliminary data.</text>
</comment>
<name>A0A6B0TB07_9EURY</name>
<dbReference type="Proteomes" id="UP000466535">
    <property type="component" value="Unassembled WGS sequence"/>
</dbReference>
<evidence type="ECO:0000313" key="2">
    <source>
        <dbReference type="EMBL" id="MXR52401.1"/>
    </source>
</evidence>
<organism evidence="2 3">
    <name type="scientific">Halovenus carboxidivorans</name>
    <dbReference type="NCBI Taxonomy" id="2692199"/>
    <lineage>
        <taxon>Archaea</taxon>
        <taxon>Methanobacteriati</taxon>
        <taxon>Methanobacteriota</taxon>
        <taxon>Stenosarchaea group</taxon>
        <taxon>Halobacteria</taxon>
        <taxon>Halobacteriales</taxon>
        <taxon>Haloarculaceae</taxon>
        <taxon>Halovenus</taxon>
    </lineage>
</organism>